<proteinExistence type="predicted"/>
<name>A0A560EGV6_9PROT</name>
<comment type="caution">
    <text evidence="2">The sequence shown here is derived from an EMBL/GenBank/DDBJ whole genome shotgun (WGS) entry which is preliminary data.</text>
</comment>
<dbReference type="Proteomes" id="UP000319859">
    <property type="component" value="Unassembled WGS sequence"/>
</dbReference>
<evidence type="ECO:0000313" key="3">
    <source>
        <dbReference type="Proteomes" id="UP000319859"/>
    </source>
</evidence>
<protein>
    <submittedName>
        <fullName evidence="2">ISXO2 transposase-like protein</fullName>
    </submittedName>
</protein>
<evidence type="ECO:0000313" key="2">
    <source>
        <dbReference type="EMBL" id="TWB08505.1"/>
    </source>
</evidence>
<dbReference type="RefSeq" id="WP_145754842.1">
    <property type="nucleotide sequence ID" value="NZ_VITN01000057.1"/>
</dbReference>
<organism evidence="2 3">
    <name type="scientific">Nitrospirillum amazonense</name>
    <dbReference type="NCBI Taxonomy" id="28077"/>
    <lineage>
        <taxon>Bacteria</taxon>
        <taxon>Pseudomonadati</taxon>
        <taxon>Pseudomonadota</taxon>
        <taxon>Alphaproteobacteria</taxon>
        <taxon>Rhodospirillales</taxon>
        <taxon>Azospirillaceae</taxon>
        <taxon>Nitrospirillum</taxon>
    </lineage>
</organism>
<dbReference type="SMART" id="SM01126">
    <property type="entry name" value="DDE_Tnp_IS1595"/>
    <property type="match status" value="1"/>
</dbReference>
<feature type="non-terminal residue" evidence="2">
    <location>
        <position position="1"/>
    </location>
</feature>
<accession>A0A560EGV6</accession>
<dbReference type="EMBL" id="VITN01000057">
    <property type="protein sequence ID" value="TWB08505.1"/>
    <property type="molecule type" value="Genomic_DNA"/>
</dbReference>
<dbReference type="NCBIfam" id="NF033547">
    <property type="entry name" value="transpos_IS1595"/>
    <property type="match status" value="1"/>
</dbReference>
<dbReference type="AlphaFoldDB" id="A0A560EGV6"/>
<gene>
    <name evidence="2" type="ORF">FBZ89_1577</name>
</gene>
<dbReference type="OrthoDB" id="7355934at2"/>
<feature type="domain" description="ISXO2-like transposase" evidence="1">
    <location>
        <begin position="2"/>
        <end position="123"/>
    </location>
</feature>
<evidence type="ECO:0000259" key="1">
    <source>
        <dbReference type="SMART" id="SM01126"/>
    </source>
</evidence>
<reference evidence="2 3" key="1">
    <citation type="submission" date="2019-06" db="EMBL/GenBank/DDBJ databases">
        <title>Genomic Encyclopedia of Type Strains, Phase IV (KMG-V): Genome sequencing to study the core and pangenomes of soil and plant-associated prokaryotes.</title>
        <authorList>
            <person name="Whitman W."/>
        </authorList>
    </citation>
    <scope>NUCLEOTIDE SEQUENCE [LARGE SCALE GENOMIC DNA]</scope>
    <source>
        <strain evidence="2 3">BR 11880</strain>
    </source>
</reference>
<sequence length="139" mass="15033">AKKRGLSDEQVPVLVAADRSGTTVSAVLPSVTADAIHDVLAPVLDKDALLVTDGCASYPPCAAALGVSHETLNQSAGQRVRGDLHIQTVNNRYSRLKDFLRARRGVATRYLGSYLRWFHLIALHPDPTPRYCLRAAMGA</sequence>
<dbReference type="InterPro" id="IPR024445">
    <property type="entry name" value="Tnp_ISXO2-like"/>
</dbReference>
<dbReference type="Pfam" id="PF12762">
    <property type="entry name" value="DDE_Tnp_IS1595"/>
    <property type="match status" value="1"/>
</dbReference>